<dbReference type="GO" id="GO:0016597">
    <property type="term" value="F:amino acid binding"/>
    <property type="evidence" value="ECO:0007669"/>
    <property type="project" value="TreeGrafter"/>
</dbReference>
<organism evidence="3">
    <name type="scientific">marine metagenome</name>
    <dbReference type="NCBI Taxonomy" id="408172"/>
    <lineage>
        <taxon>unclassified sequences</taxon>
        <taxon>metagenomes</taxon>
        <taxon>ecological metagenomes</taxon>
    </lineage>
</organism>
<reference evidence="3" key="1">
    <citation type="submission" date="2018-05" db="EMBL/GenBank/DDBJ databases">
        <authorList>
            <person name="Lanie J.A."/>
            <person name="Ng W.-L."/>
            <person name="Kazmierczak K.M."/>
            <person name="Andrzejewski T.M."/>
            <person name="Davidsen T.M."/>
            <person name="Wayne K.J."/>
            <person name="Tettelin H."/>
            <person name="Glass J.I."/>
            <person name="Rusch D."/>
            <person name="Podicherti R."/>
            <person name="Tsui H.-C.T."/>
            <person name="Winkler M.E."/>
        </authorList>
    </citation>
    <scope>NUCLEOTIDE SEQUENCE</scope>
</reference>
<dbReference type="Gene3D" id="3.75.10.10">
    <property type="entry name" value="L-arginine/glycine Amidinotransferase, Chain A"/>
    <property type="match status" value="1"/>
</dbReference>
<dbReference type="InterPro" id="IPR033199">
    <property type="entry name" value="DDAH-like"/>
</dbReference>
<evidence type="ECO:0000256" key="2">
    <source>
        <dbReference type="ARBA" id="ARBA00022801"/>
    </source>
</evidence>
<keyword evidence="2" id="KW-0378">Hydrolase</keyword>
<accession>A0A382MQK0</accession>
<protein>
    <recommendedName>
        <fullName evidence="4">N(G),N(G)-dimethylarginine dimethylaminohydrolase</fullName>
    </recommendedName>
</protein>
<evidence type="ECO:0000313" key="3">
    <source>
        <dbReference type="EMBL" id="SVC51254.1"/>
    </source>
</evidence>
<dbReference type="GO" id="GO:0000052">
    <property type="term" value="P:citrulline metabolic process"/>
    <property type="evidence" value="ECO:0007669"/>
    <property type="project" value="TreeGrafter"/>
</dbReference>
<dbReference type="SUPFAM" id="SSF55909">
    <property type="entry name" value="Pentein"/>
    <property type="match status" value="1"/>
</dbReference>
<evidence type="ECO:0000256" key="1">
    <source>
        <dbReference type="ARBA" id="ARBA00008532"/>
    </source>
</evidence>
<dbReference type="GO" id="GO:0016403">
    <property type="term" value="F:dimethylargininase activity"/>
    <property type="evidence" value="ECO:0007669"/>
    <property type="project" value="TreeGrafter"/>
</dbReference>
<dbReference type="Pfam" id="PF19420">
    <property type="entry name" value="DDAH_eukar"/>
    <property type="match status" value="1"/>
</dbReference>
<dbReference type="AlphaFoldDB" id="A0A382MQK0"/>
<dbReference type="EMBL" id="UINC01095287">
    <property type="protein sequence ID" value="SVC51254.1"/>
    <property type="molecule type" value="Genomic_DNA"/>
</dbReference>
<dbReference type="GO" id="GO:0006525">
    <property type="term" value="P:arginine metabolic process"/>
    <property type="evidence" value="ECO:0007669"/>
    <property type="project" value="TreeGrafter"/>
</dbReference>
<dbReference type="PANTHER" id="PTHR12737">
    <property type="entry name" value="DIMETHYLARGININE DIMETHYLAMINOHYDROLASE"/>
    <property type="match status" value="1"/>
</dbReference>
<proteinExistence type="inferred from homology"/>
<evidence type="ECO:0008006" key="4">
    <source>
        <dbReference type="Google" id="ProtNLM"/>
    </source>
</evidence>
<dbReference type="GO" id="GO:0045429">
    <property type="term" value="P:positive regulation of nitric oxide biosynthetic process"/>
    <property type="evidence" value="ECO:0007669"/>
    <property type="project" value="TreeGrafter"/>
</dbReference>
<dbReference type="PANTHER" id="PTHR12737:SF9">
    <property type="entry name" value="DIMETHYLARGININASE"/>
    <property type="match status" value="1"/>
</dbReference>
<gene>
    <name evidence="3" type="ORF">METZ01_LOCUS304108</name>
</gene>
<comment type="similarity">
    <text evidence="1">Belongs to the DDAH family.</text>
</comment>
<name>A0A382MQK0_9ZZZZ</name>
<sequence>MFTHAITRQPCKAMIDGISTAGLGPPDYELACSQHADYVAALEACGLVVTVLPAVQEYPDSTFVEDTAVMLPGAVILTRPGAVSRRGEVLQIRPTLEALVGEISIIQPPGTLEGGDVMMVGTHFYIGLSDRTNEAGARQMIAILEKCGLTGSMVALEEMLHLKSGVSYIESGNLLAYGEFIGKPEFKQFDTLKISQSEAYAANSLWLNGTVLVPQGHPDTAIAIESRGYTVRMLNVSEFQKLDGGLSCLSLRF</sequence>